<evidence type="ECO:0000313" key="3">
    <source>
        <dbReference type="Proteomes" id="UP001066276"/>
    </source>
</evidence>
<feature type="compositionally biased region" description="Basic and acidic residues" evidence="1">
    <location>
        <begin position="49"/>
        <end position="60"/>
    </location>
</feature>
<sequence>MPKVLDRPNVIRVVSVVVGNSPDKAPSHDMCEMGGKDMAIQTNVEEKKVDQPGTMKDDGKTIWVWDGKTSGESVSNTGSDKKGKDDDDVSEGLSRVDPEHALSQADDVGLNPGLMRSLVR</sequence>
<feature type="region of interest" description="Disordered" evidence="1">
    <location>
        <begin position="49"/>
        <end position="120"/>
    </location>
</feature>
<accession>A0AAV7WWA8</accession>
<gene>
    <name evidence="2" type="ORF">NDU88_004603</name>
</gene>
<evidence type="ECO:0000256" key="1">
    <source>
        <dbReference type="SAM" id="MobiDB-lite"/>
    </source>
</evidence>
<organism evidence="2 3">
    <name type="scientific">Pleurodeles waltl</name>
    <name type="common">Iberian ribbed newt</name>
    <dbReference type="NCBI Taxonomy" id="8319"/>
    <lineage>
        <taxon>Eukaryota</taxon>
        <taxon>Metazoa</taxon>
        <taxon>Chordata</taxon>
        <taxon>Craniata</taxon>
        <taxon>Vertebrata</taxon>
        <taxon>Euteleostomi</taxon>
        <taxon>Amphibia</taxon>
        <taxon>Batrachia</taxon>
        <taxon>Caudata</taxon>
        <taxon>Salamandroidea</taxon>
        <taxon>Salamandridae</taxon>
        <taxon>Pleurodelinae</taxon>
        <taxon>Pleurodeles</taxon>
    </lineage>
</organism>
<name>A0AAV7WWA8_PLEWA</name>
<proteinExistence type="predicted"/>
<dbReference type="AlphaFoldDB" id="A0AAV7WWA8"/>
<dbReference type="EMBL" id="JANPWB010000001">
    <property type="protein sequence ID" value="KAJ1217006.1"/>
    <property type="molecule type" value="Genomic_DNA"/>
</dbReference>
<reference evidence="2" key="1">
    <citation type="journal article" date="2022" name="bioRxiv">
        <title>Sequencing and chromosome-scale assembly of the giantPleurodeles waltlgenome.</title>
        <authorList>
            <person name="Brown T."/>
            <person name="Elewa A."/>
            <person name="Iarovenko S."/>
            <person name="Subramanian E."/>
            <person name="Araus A.J."/>
            <person name="Petzold A."/>
            <person name="Susuki M."/>
            <person name="Suzuki K.-i.T."/>
            <person name="Hayashi T."/>
            <person name="Toyoda A."/>
            <person name="Oliveira C."/>
            <person name="Osipova E."/>
            <person name="Leigh N.D."/>
            <person name="Simon A."/>
            <person name="Yun M.H."/>
        </authorList>
    </citation>
    <scope>NUCLEOTIDE SEQUENCE</scope>
    <source>
        <strain evidence="2">20211129_DDA</strain>
        <tissue evidence="2">Liver</tissue>
    </source>
</reference>
<evidence type="ECO:0000313" key="2">
    <source>
        <dbReference type="EMBL" id="KAJ1217006.1"/>
    </source>
</evidence>
<dbReference type="Proteomes" id="UP001066276">
    <property type="component" value="Chromosome 1_1"/>
</dbReference>
<comment type="caution">
    <text evidence="2">The sequence shown here is derived from an EMBL/GenBank/DDBJ whole genome shotgun (WGS) entry which is preliminary data.</text>
</comment>
<keyword evidence="3" id="KW-1185">Reference proteome</keyword>
<protein>
    <submittedName>
        <fullName evidence="2">Uncharacterized protein</fullName>
    </submittedName>
</protein>